<comment type="caution">
    <text evidence="4">The sequence shown here is derived from an EMBL/GenBank/DDBJ whole genome shotgun (WGS) entry which is preliminary data.</text>
</comment>
<dbReference type="RefSeq" id="WP_179750419.1">
    <property type="nucleotide sequence ID" value="NZ_JACCBU010000001.1"/>
</dbReference>
<evidence type="ECO:0000313" key="4">
    <source>
        <dbReference type="EMBL" id="NYE70739.1"/>
    </source>
</evidence>
<evidence type="ECO:0000256" key="1">
    <source>
        <dbReference type="ARBA" id="ARBA00023002"/>
    </source>
</evidence>
<dbReference type="GO" id="GO:0016627">
    <property type="term" value="F:oxidoreductase activity, acting on the CH-CH group of donors"/>
    <property type="evidence" value="ECO:0007669"/>
    <property type="project" value="TreeGrafter"/>
</dbReference>
<protein>
    <recommendedName>
        <fullName evidence="3">Pyridoxamine 5'-phosphate oxidase N-terminal domain-containing protein</fullName>
    </recommendedName>
</protein>
<name>A0A7Y9L8G4_9ACTN</name>
<sequence length="175" mass="19094">MTEQQTPRAEPIKMGGRGAGVSEGSKDPQWDDVVQRLRSGGWRWLTTLRQGRPHTRPVFAAWSDGVLFIASKSSTQKSRNLDADGRCSVAADVDGFHLVVEGEAARVLDEPTLGRASTAFQEVYGWPTTIADDELDAEYGAPTSGGPPYRVYQVTPATVHAFPSNADFIPTRWGF</sequence>
<dbReference type="GO" id="GO:0070967">
    <property type="term" value="F:coenzyme F420 binding"/>
    <property type="evidence" value="ECO:0007669"/>
    <property type="project" value="TreeGrafter"/>
</dbReference>
<dbReference type="Proteomes" id="UP000569914">
    <property type="component" value="Unassembled WGS sequence"/>
</dbReference>
<evidence type="ECO:0000313" key="5">
    <source>
        <dbReference type="Proteomes" id="UP000569914"/>
    </source>
</evidence>
<evidence type="ECO:0000256" key="2">
    <source>
        <dbReference type="SAM" id="MobiDB-lite"/>
    </source>
</evidence>
<reference evidence="4 5" key="1">
    <citation type="submission" date="2020-07" db="EMBL/GenBank/DDBJ databases">
        <title>Sequencing the genomes of 1000 actinobacteria strains.</title>
        <authorList>
            <person name="Klenk H.-P."/>
        </authorList>
    </citation>
    <scope>NUCLEOTIDE SEQUENCE [LARGE SCALE GENOMIC DNA]</scope>
    <source>
        <strain evidence="4 5">DSM 22083</strain>
    </source>
</reference>
<dbReference type="AlphaFoldDB" id="A0A7Y9L8G4"/>
<proteinExistence type="predicted"/>
<dbReference type="InterPro" id="IPR052019">
    <property type="entry name" value="F420H2_bilvrd_red/Heme_oxyg"/>
</dbReference>
<dbReference type="GO" id="GO:0005829">
    <property type="term" value="C:cytosol"/>
    <property type="evidence" value="ECO:0007669"/>
    <property type="project" value="TreeGrafter"/>
</dbReference>
<gene>
    <name evidence="4" type="ORF">BKA15_002068</name>
</gene>
<dbReference type="Gene3D" id="2.30.110.10">
    <property type="entry name" value="Electron Transport, Fmn-binding Protein, Chain A"/>
    <property type="match status" value="1"/>
</dbReference>
<dbReference type="PANTHER" id="PTHR35176:SF4">
    <property type="entry name" value="PYRIDOXAMINE 5'-PHOSPHATE OXIDASE-RELATED FMN-BINDING"/>
    <property type="match status" value="1"/>
</dbReference>
<dbReference type="EMBL" id="JACCBU010000001">
    <property type="protein sequence ID" value="NYE70739.1"/>
    <property type="molecule type" value="Genomic_DNA"/>
</dbReference>
<dbReference type="InterPro" id="IPR012349">
    <property type="entry name" value="Split_barrel_FMN-bd"/>
</dbReference>
<dbReference type="SUPFAM" id="SSF50475">
    <property type="entry name" value="FMN-binding split barrel"/>
    <property type="match status" value="1"/>
</dbReference>
<dbReference type="PANTHER" id="PTHR35176">
    <property type="entry name" value="HEME OXYGENASE HI_0854-RELATED"/>
    <property type="match status" value="1"/>
</dbReference>
<keyword evidence="5" id="KW-1185">Reference proteome</keyword>
<organism evidence="4 5">
    <name type="scientific">Microlunatus parietis</name>
    <dbReference type="NCBI Taxonomy" id="682979"/>
    <lineage>
        <taxon>Bacteria</taxon>
        <taxon>Bacillati</taxon>
        <taxon>Actinomycetota</taxon>
        <taxon>Actinomycetes</taxon>
        <taxon>Propionibacteriales</taxon>
        <taxon>Propionibacteriaceae</taxon>
        <taxon>Microlunatus</taxon>
    </lineage>
</organism>
<evidence type="ECO:0000259" key="3">
    <source>
        <dbReference type="Pfam" id="PF01243"/>
    </source>
</evidence>
<dbReference type="Pfam" id="PF01243">
    <property type="entry name" value="PNPOx_N"/>
    <property type="match status" value="1"/>
</dbReference>
<feature type="region of interest" description="Disordered" evidence="2">
    <location>
        <begin position="1"/>
        <end position="29"/>
    </location>
</feature>
<feature type="domain" description="Pyridoxamine 5'-phosphate oxidase N-terminal" evidence="3">
    <location>
        <begin position="44"/>
        <end position="160"/>
    </location>
</feature>
<keyword evidence="1" id="KW-0560">Oxidoreductase</keyword>
<dbReference type="InterPro" id="IPR011576">
    <property type="entry name" value="Pyridox_Oxase_N"/>
</dbReference>
<accession>A0A7Y9L8G4</accession>